<keyword evidence="3" id="KW-1185">Reference proteome</keyword>
<keyword evidence="1" id="KW-1133">Transmembrane helix</keyword>
<evidence type="ECO:0000256" key="1">
    <source>
        <dbReference type="SAM" id="Phobius"/>
    </source>
</evidence>
<accession>A0A2P6RTM2</accession>
<gene>
    <name evidence="2" type="ORF">RchiOBHm_Chr2g0125561</name>
</gene>
<sequence>MKPPSHHHPPCAVIVKSCFKDSRSMFQALHHPLPSWCNSIFFLVISFGFLCLDL</sequence>
<dbReference type="AlphaFoldDB" id="A0A2P6RTM2"/>
<keyword evidence="1" id="KW-0472">Membrane</keyword>
<protein>
    <submittedName>
        <fullName evidence="2">Uncharacterized protein</fullName>
    </submittedName>
</protein>
<evidence type="ECO:0000313" key="2">
    <source>
        <dbReference type="EMBL" id="PRQ49765.1"/>
    </source>
</evidence>
<reference evidence="2 3" key="1">
    <citation type="journal article" date="2018" name="Nat. Genet.">
        <title>The Rosa genome provides new insights in the design of modern roses.</title>
        <authorList>
            <person name="Bendahmane M."/>
        </authorList>
    </citation>
    <scope>NUCLEOTIDE SEQUENCE [LARGE SCALE GENOMIC DNA]</scope>
    <source>
        <strain evidence="3">cv. Old Blush</strain>
    </source>
</reference>
<proteinExistence type="predicted"/>
<dbReference type="EMBL" id="PDCK01000040">
    <property type="protein sequence ID" value="PRQ49765.1"/>
    <property type="molecule type" value="Genomic_DNA"/>
</dbReference>
<keyword evidence="1" id="KW-0812">Transmembrane</keyword>
<evidence type="ECO:0000313" key="3">
    <source>
        <dbReference type="Proteomes" id="UP000238479"/>
    </source>
</evidence>
<organism evidence="2 3">
    <name type="scientific">Rosa chinensis</name>
    <name type="common">China rose</name>
    <dbReference type="NCBI Taxonomy" id="74649"/>
    <lineage>
        <taxon>Eukaryota</taxon>
        <taxon>Viridiplantae</taxon>
        <taxon>Streptophyta</taxon>
        <taxon>Embryophyta</taxon>
        <taxon>Tracheophyta</taxon>
        <taxon>Spermatophyta</taxon>
        <taxon>Magnoliopsida</taxon>
        <taxon>eudicotyledons</taxon>
        <taxon>Gunneridae</taxon>
        <taxon>Pentapetalae</taxon>
        <taxon>rosids</taxon>
        <taxon>fabids</taxon>
        <taxon>Rosales</taxon>
        <taxon>Rosaceae</taxon>
        <taxon>Rosoideae</taxon>
        <taxon>Rosoideae incertae sedis</taxon>
        <taxon>Rosa</taxon>
    </lineage>
</organism>
<dbReference type="Proteomes" id="UP000238479">
    <property type="component" value="Chromosome 2"/>
</dbReference>
<name>A0A2P6RTM2_ROSCH</name>
<feature type="transmembrane region" description="Helical" evidence="1">
    <location>
        <begin position="33"/>
        <end position="52"/>
    </location>
</feature>
<comment type="caution">
    <text evidence="2">The sequence shown here is derived from an EMBL/GenBank/DDBJ whole genome shotgun (WGS) entry which is preliminary data.</text>
</comment>
<dbReference type="Gramene" id="PRQ49765">
    <property type="protein sequence ID" value="PRQ49765"/>
    <property type="gene ID" value="RchiOBHm_Chr2g0125561"/>
</dbReference>